<keyword evidence="2" id="KW-0732">Signal</keyword>
<feature type="compositionally biased region" description="Low complexity" evidence="1">
    <location>
        <begin position="60"/>
        <end position="110"/>
    </location>
</feature>
<comment type="caution">
    <text evidence="3">The sequence shown here is derived from an EMBL/GenBank/DDBJ whole genome shotgun (WGS) entry which is preliminary data.</text>
</comment>
<feature type="region of interest" description="Disordered" evidence="1">
    <location>
        <begin position="267"/>
        <end position="289"/>
    </location>
</feature>
<proteinExistence type="predicted"/>
<feature type="region of interest" description="Disordered" evidence="1">
    <location>
        <begin position="393"/>
        <end position="426"/>
    </location>
</feature>
<organism evidence="3 4">
    <name type="scientific">Filobasidium floriforme</name>
    <dbReference type="NCBI Taxonomy" id="5210"/>
    <lineage>
        <taxon>Eukaryota</taxon>
        <taxon>Fungi</taxon>
        <taxon>Dikarya</taxon>
        <taxon>Basidiomycota</taxon>
        <taxon>Agaricomycotina</taxon>
        <taxon>Tremellomycetes</taxon>
        <taxon>Filobasidiales</taxon>
        <taxon>Filobasidiaceae</taxon>
        <taxon>Filobasidium</taxon>
    </lineage>
</organism>
<evidence type="ECO:0000313" key="3">
    <source>
        <dbReference type="EMBL" id="KAG7530509.1"/>
    </source>
</evidence>
<feature type="chain" id="PRO_5035441270" evidence="2">
    <location>
        <begin position="25"/>
        <end position="534"/>
    </location>
</feature>
<name>A0A8K0NNP1_9TREE</name>
<gene>
    <name evidence="3" type="ORF">FFLO_04999</name>
</gene>
<feature type="compositionally biased region" description="Low complexity" evidence="1">
    <location>
        <begin position="393"/>
        <end position="407"/>
    </location>
</feature>
<dbReference type="AlphaFoldDB" id="A0A8K0NNP1"/>
<accession>A0A8K0NNP1</accession>
<feature type="compositionally biased region" description="Polar residues" evidence="1">
    <location>
        <begin position="121"/>
        <end position="132"/>
    </location>
</feature>
<reference evidence="3" key="1">
    <citation type="submission" date="2020-04" db="EMBL/GenBank/DDBJ databases">
        <title>Analysis of mating type loci in Filobasidium floriforme.</title>
        <authorList>
            <person name="Nowrousian M."/>
        </authorList>
    </citation>
    <scope>NUCLEOTIDE SEQUENCE</scope>
    <source>
        <strain evidence="3">CBS 6242</strain>
    </source>
</reference>
<evidence type="ECO:0000256" key="1">
    <source>
        <dbReference type="SAM" id="MobiDB-lite"/>
    </source>
</evidence>
<sequence>MRFFRFPSLLVLEVYLVLSLAVHGRPTPVIQGRQGGAVTAVVDVTVFETMTPSGGSPPVSITDSSTHSEITSTTSRTQAASTTTTGSPSTESLLTTKLSTSASITTDASSKPTSLADEEISATTDSTSTGTKEMTETGAVDTSTGTSSAKESVSEVVSTVTATSIYSEAGALITSASIQVVTVDRPVGGMVPAPVATPVQVVTANPIANPAVNPVGNPIAPRPSTVVTGRPVTASTISSSRMSRLGSSTTATASSTTATAIALIPLTTNSEGDAAPATKTESSSQNKPPKLADMLVQGISSTCESTCAAFTDLVEECKGPNVMEDFPSANEADAQERCLCSQPDPVRECAECASGLKVLGLYGSFINRCRVDGLLTVESTKSITVTDVAKATATTTTIDPSSSTTKPTVEKAESGSKKSGSQTFGPEEICNVDGQSISNREAYDQCVTDTRAMNLSIGPDGTIHQDQDQATNKSSSTFCQDAGSMSSACYTTICEGQFSAECFRKLEGGALSVHGVGKGMVTTVFVVVAAFALL</sequence>
<feature type="region of interest" description="Disordered" evidence="1">
    <location>
        <begin position="49"/>
        <end position="150"/>
    </location>
</feature>
<evidence type="ECO:0000256" key="2">
    <source>
        <dbReference type="SAM" id="SignalP"/>
    </source>
</evidence>
<keyword evidence="4" id="KW-1185">Reference proteome</keyword>
<dbReference type="Proteomes" id="UP000812966">
    <property type="component" value="Unassembled WGS sequence"/>
</dbReference>
<evidence type="ECO:0000313" key="4">
    <source>
        <dbReference type="Proteomes" id="UP000812966"/>
    </source>
</evidence>
<protein>
    <submittedName>
        <fullName evidence="3">Uncharacterized protein</fullName>
    </submittedName>
</protein>
<feature type="signal peptide" evidence="2">
    <location>
        <begin position="1"/>
        <end position="24"/>
    </location>
</feature>
<dbReference type="EMBL" id="JABELV010000116">
    <property type="protein sequence ID" value="KAG7530509.1"/>
    <property type="molecule type" value="Genomic_DNA"/>
</dbReference>